<evidence type="ECO:0008006" key="3">
    <source>
        <dbReference type="Google" id="ProtNLM"/>
    </source>
</evidence>
<accession>F4B6Q6</accession>
<dbReference type="HOGENOM" id="CLU_093718_0_0_2"/>
<dbReference type="STRING" id="933801.Ahos_0578"/>
<sequence length="253" mass="28936">MVCSLNAILFKQNYTIFNGLIMVKEIYKGRIKVITDLWGKILDEWESLNRDSLISLVQKIYEDNGIKPFRGFKSTNLYEKELISVYVVGKEGLGLFDDYKQVFDKLFSTEENYENIANLILNSPDEAFKKANEDKDLLARALRLIFVEVVFSFADESKLIDALRRLDASTNDAIKHTAKSFSRFYTAFKLAEGIAEGSIRDKMNYIAMKKAISINIGIEYPLPKANYVALISQEVFNVKPRLIKKILEVSAKT</sequence>
<protein>
    <recommendedName>
        <fullName evidence="3">DUF2192 domain-containing protein</fullName>
    </recommendedName>
</protein>
<dbReference type="Pfam" id="PF09958">
    <property type="entry name" value="DUF2192"/>
    <property type="match status" value="1"/>
</dbReference>
<dbReference type="AlphaFoldDB" id="F4B6Q6"/>
<gene>
    <name evidence="1" type="ordered locus">Ahos_0578</name>
</gene>
<dbReference type="InterPro" id="IPR018693">
    <property type="entry name" value="DUF2192"/>
</dbReference>
<dbReference type="EMBL" id="CP002535">
    <property type="protein sequence ID" value="AEE93466.1"/>
    <property type="molecule type" value="Genomic_DNA"/>
</dbReference>
<dbReference type="Proteomes" id="UP000008458">
    <property type="component" value="Chromosome"/>
</dbReference>
<keyword evidence="2" id="KW-1185">Reference proteome</keyword>
<dbReference type="KEGG" id="aho:Ahos_0578"/>
<proteinExistence type="predicted"/>
<reference evidence="1 2" key="1">
    <citation type="journal article" date="2011" name="Extremophiles">
        <title>Genomic analysis of Acidianus hospitalis W1 a host for studying crenarchaeal virus and plasmid life cycles.</title>
        <authorList>
            <person name="You X.Y."/>
            <person name="Liu C."/>
            <person name="Wang S.Y."/>
            <person name="Jiang C.Y."/>
            <person name="Shah S.A."/>
            <person name="Prangishvili D."/>
            <person name="She Q."/>
            <person name="Liu S.J."/>
            <person name="Garrett R.A."/>
        </authorList>
    </citation>
    <scope>NUCLEOTIDE SEQUENCE [LARGE SCALE GENOMIC DNA]</scope>
    <source>
        <strain evidence="1 2">W1</strain>
    </source>
</reference>
<reference key="2">
    <citation type="journal article" date="2011" name="Extremophiles">
        <title>Genomic analyses of Acidianus hospitalis W1 a host for studying crenarchaeal virus and plasmid life cycles.</title>
        <authorList>
            <person name="You X.Y."/>
            <person name="Liu C."/>
            <person name="Wang S.Y."/>
            <person name="Jiang C.Y."/>
            <person name="Shah S.A."/>
            <person name="Prangishvili D."/>
            <person name="Liu S.J."/>
            <person name="Garrett R.A."/>
        </authorList>
    </citation>
    <scope>NUCLEOTIDE SEQUENCE</scope>
    <source>
        <strain>W1</strain>
    </source>
</reference>
<organism evidence="1 2">
    <name type="scientific">Acidianus hospitalis (strain W1)</name>
    <dbReference type="NCBI Taxonomy" id="933801"/>
    <lineage>
        <taxon>Archaea</taxon>
        <taxon>Thermoproteota</taxon>
        <taxon>Thermoprotei</taxon>
        <taxon>Sulfolobales</taxon>
        <taxon>Sulfolobaceae</taxon>
        <taxon>Acidianus</taxon>
    </lineage>
</organism>
<name>F4B6Q6_ACIHW</name>
<evidence type="ECO:0000313" key="1">
    <source>
        <dbReference type="EMBL" id="AEE93466.1"/>
    </source>
</evidence>
<evidence type="ECO:0000313" key="2">
    <source>
        <dbReference type="Proteomes" id="UP000008458"/>
    </source>
</evidence>
<dbReference type="eggNOG" id="arCOG04166">
    <property type="taxonomic scope" value="Archaea"/>
</dbReference>